<dbReference type="AlphaFoldDB" id="A0AAW0PGI2"/>
<name>A0AAW0PGI2_9GOBI</name>
<sequence length="107" mass="11563">MDLRVHGWTNASCLGHARLDPRAHEPSVGPSGGYFGQIGRDVKLNADTLRPTRPVMPVVCLGWLLGCSLSPQPTSCRKKDLCCAGLCYAVLALDKLREVAALEKTCK</sequence>
<dbReference type="Proteomes" id="UP001460270">
    <property type="component" value="Unassembled WGS sequence"/>
</dbReference>
<keyword evidence="2" id="KW-1185">Reference proteome</keyword>
<proteinExistence type="predicted"/>
<gene>
    <name evidence="1" type="ORF">WMY93_008631</name>
</gene>
<reference evidence="2" key="1">
    <citation type="submission" date="2024-04" db="EMBL/GenBank/DDBJ databases">
        <title>Salinicola lusitanus LLJ914,a marine bacterium isolated from the Okinawa Trough.</title>
        <authorList>
            <person name="Li J."/>
        </authorList>
    </citation>
    <scope>NUCLEOTIDE SEQUENCE [LARGE SCALE GENOMIC DNA]</scope>
</reference>
<comment type="caution">
    <text evidence="1">The sequence shown here is derived from an EMBL/GenBank/DDBJ whole genome shotgun (WGS) entry which is preliminary data.</text>
</comment>
<dbReference type="EMBL" id="JBBPFD010000005">
    <property type="protein sequence ID" value="KAK7926321.1"/>
    <property type="molecule type" value="Genomic_DNA"/>
</dbReference>
<organism evidence="1 2">
    <name type="scientific">Mugilogobius chulae</name>
    <name type="common">yellowstripe goby</name>
    <dbReference type="NCBI Taxonomy" id="88201"/>
    <lineage>
        <taxon>Eukaryota</taxon>
        <taxon>Metazoa</taxon>
        <taxon>Chordata</taxon>
        <taxon>Craniata</taxon>
        <taxon>Vertebrata</taxon>
        <taxon>Euteleostomi</taxon>
        <taxon>Actinopterygii</taxon>
        <taxon>Neopterygii</taxon>
        <taxon>Teleostei</taxon>
        <taxon>Neoteleostei</taxon>
        <taxon>Acanthomorphata</taxon>
        <taxon>Gobiaria</taxon>
        <taxon>Gobiiformes</taxon>
        <taxon>Gobioidei</taxon>
        <taxon>Gobiidae</taxon>
        <taxon>Gobionellinae</taxon>
        <taxon>Mugilogobius</taxon>
    </lineage>
</organism>
<accession>A0AAW0PGI2</accession>
<evidence type="ECO:0000313" key="2">
    <source>
        <dbReference type="Proteomes" id="UP001460270"/>
    </source>
</evidence>
<evidence type="ECO:0000313" key="1">
    <source>
        <dbReference type="EMBL" id="KAK7926321.1"/>
    </source>
</evidence>
<protein>
    <submittedName>
        <fullName evidence="1">Uncharacterized protein</fullName>
    </submittedName>
</protein>